<dbReference type="EMBL" id="CATOUU010000666">
    <property type="protein sequence ID" value="CAI9939608.1"/>
    <property type="molecule type" value="Genomic_DNA"/>
</dbReference>
<comment type="caution">
    <text evidence="2">The sequence shown here is derived from an EMBL/GenBank/DDBJ whole genome shotgun (WGS) entry which is preliminary data.</text>
</comment>
<dbReference type="EMBL" id="CAXDID020000120">
    <property type="protein sequence ID" value="CAL6031663.1"/>
    <property type="molecule type" value="Genomic_DNA"/>
</dbReference>
<proteinExistence type="predicted"/>
<sequence>MLVLDNFAVFGFNDKYNNLKDCVINVTIAFSTINSALICIKCDVNIENSTLVYIANGTILSAIMLQSVSFIQINNSNVQYRLASYYSSGIVSEIHSQLIKFQIEFTKMLGFNYIQSEDNGYISYLISEQIIINMQEVNICVDSQQIGIKSAIPKIIGHIVHNCDKICTMDYFVYGLCSQAILFSQMSDYKMMCIFPFEYNSVSCQCSYGYILNNSNCLYVIDALDSLTQQLIYEVSTNYNQLDLLEKQVYYHIQNNFTNLQIQQIQSDNIIESRIIGNYTQQYNNIQQNYTKLENYINVQYQQLNTQVLNSINIINLNLQGNRTILENLIKQNIDSISMQLQADHSRLQIQILNNISEVNYFIQSNFDQTNTVIQTNYVKADQQLNDITAKLNNNILKNQNELNTKLVQNQDYANEQIALTQTNMNQQLQDLLKEVERIYLQKVDYKC</sequence>
<evidence type="ECO:0000313" key="4">
    <source>
        <dbReference type="EMBL" id="CAL6063536.1"/>
    </source>
</evidence>
<dbReference type="Proteomes" id="UP001642409">
    <property type="component" value="Unassembled WGS sequence"/>
</dbReference>
<evidence type="ECO:0000313" key="2">
    <source>
        <dbReference type="EMBL" id="CAI9962895.1"/>
    </source>
</evidence>
<dbReference type="AlphaFoldDB" id="A0AA86QQU0"/>
<dbReference type="EMBL" id="CATOUU010000960">
    <property type="protein sequence ID" value="CAI9962895.1"/>
    <property type="molecule type" value="Genomic_DNA"/>
</dbReference>
<gene>
    <name evidence="1" type="ORF">HINF_LOCUS27253</name>
    <name evidence="3" type="ORF">HINF_LOCUS34113</name>
    <name evidence="2" type="ORF">HINF_LOCUS50540</name>
    <name evidence="4" type="ORF">HINF_LOCUS50921</name>
</gene>
<organism evidence="2">
    <name type="scientific">Hexamita inflata</name>
    <dbReference type="NCBI Taxonomy" id="28002"/>
    <lineage>
        <taxon>Eukaryota</taxon>
        <taxon>Metamonada</taxon>
        <taxon>Diplomonadida</taxon>
        <taxon>Hexamitidae</taxon>
        <taxon>Hexamitinae</taxon>
        <taxon>Hexamita</taxon>
    </lineage>
</organism>
<evidence type="ECO:0000313" key="1">
    <source>
        <dbReference type="EMBL" id="CAI9939608.1"/>
    </source>
</evidence>
<dbReference type="EMBL" id="CAXDID020000246">
    <property type="protein sequence ID" value="CAL6063536.1"/>
    <property type="molecule type" value="Genomic_DNA"/>
</dbReference>
<reference evidence="2" key="1">
    <citation type="submission" date="2023-06" db="EMBL/GenBank/DDBJ databases">
        <authorList>
            <person name="Kurt Z."/>
        </authorList>
    </citation>
    <scope>NUCLEOTIDE SEQUENCE</scope>
</reference>
<keyword evidence="5" id="KW-1185">Reference proteome</keyword>
<evidence type="ECO:0000313" key="5">
    <source>
        <dbReference type="Proteomes" id="UP001642409"/>
    </source>
</evidence>
<evidence type="ECO:0000313" key="3">
    <source>
        <dbReference type="EMBL" id="CAL6031663.1"/>
    </source>
</evidence>
<accession>A0AA86QQU0</accession>
<name>A0AA86QQU0_9EUKA</name>
<protein>
    <submittedName>
        <fullName evidence="3">Hypothetical_protein</fullName>
    </submittedName>
</protein>
<reference evidence="3 5" key="2">
    <citation type="submission" date="2024-07" db="EMBL/GenBank/DDBJ databases">
        <authorList>
            <person name="Akdeniz Z."/>
        </authorList>
    </citation>
    <scope>NUCLEOTIDE SEQUENCE [LARGE SCALE GENOMIC DNA]</scope>
</reference>